<dbReference type="Gene3D" id="3.40.50.300">
    <property type="entry name" value="P-loop containing nucleotide triphosphate hydrolases"/>
    <property type="match status" value="2"/>
</dbReference>
<dbReference type="PROSITE" id="PS51198">
    <property type="entry name" value="UVRD_HELICASE_ATP_BIND"/>
    <property type="match status" value="1"/>
</dbReference>
<dbReference type="EMBL" id="JBGBDC010000008">
    <property type="protein sequence ID" value="MEY2253015.1"/>
    <property type="molecule type" value="Genomic_DNA"/>
</dbReference>
<evidence type="ECO:0000256" key="5">
    <source>
        <dbReference type="PROSITE-ProRule" id="PRU00560"/>
    </source>
</evidence>
<keyword evidence="3 5" id="KW-0347">Helicase</keyword>
<dbReference type="Proteomes" id="UP001562178">
    <property type="component" value="Unassembled WGS sequence"/>
</dbReference>
<evidence type="ECO:0000313" key="8">
    <source>
        <dbReference type="Proteomes" id="UP001562178"/>
    </source>
</evidence>
<evidence type="ECO:0000259" key="6">
    <source>
        <dbReference type="PROSITE" id="PS51198"/>
    </source>
</evidence>
<evidence type="ECO:0000256" key="4">
    <source>
        <dbReference type="ARBA" id="ARBA00022840"/>
    </source>
</evidence>
<feature type="binding site" evidence="5">
    <location>
        <begin position="255"/>
        <end position="262"/>
    </location>
    <ligand>
        <name>ATP</name>
        <dbReference type="ChEBI" id="CHEBI:30616"/>
    </ligand>
</feature>
<dbReference type="PANTHER" id="PTHR11070:SF45">
    <property type="entry name" value="DNA 3'-5' HELICASE"/>
    <property type="match status" value="1"/>
</dbReference>
<proteinExistence type="predicted"/>
<keyword evidence="4 5" id="KW-0067">ATP-binding</keyword>
<evidence type="ECO:0000256" key="3">
    <source>
        <dbReference type="ARBA" id="ARBA00022806"/>
    </source>
</evidence>
<evidence type="ECO:0000256" key="2">
    <source>
        <dbReference type="ARBA" id="ARBA00022801"/>
    </source>
</evidence>
<accession>A0ABV4B6G0</accession>
<evidence type="ECO:0000313" key="7">
    <source>
        <dbReference type="EMBL" id="MEY2253015.1"/>
    </source>
</evidence>
<keyword evidence="8" id="KW-1185">Reference proteome</keyword>
<protein>
    <submittedName>
        <fullName evidence="7">UvrD-helicase domain-containing protein</fullName>
    </submittedName>
</protein>
<dbReference type="RefSeq" id="WP_369460789.1">
    <property type="nucleotide sequence ID" value="NZ_JBGBDC010000008.1"/>
</dbReference>
<dbReference type="InterPro" id="IPR014016">
    <property type="entry name" value="UvrD-like_ATP-bd"/>
</dbReference>
<evidence type="ECO:0000256" key="1">
    <source>
        <dbReference type="ARBA" id="ARBA00022741"/>
    </source>
</evidence>
<sequence>MKFLYLDEFSARELVLERTLQSAEFPIGKSLAQFVKNGLKEIVLGARVAGVASSNGSYIIYSGKNTDNYIVFDYEEARDLLQLDDNGFLLVLQKTLRFAIKLWDGNKPSAHELVLANGKAVVFPYPIGMQTDLRVAIERNPDEKRRAKRETGLALLVYKFSNGAGNGVSEEVRTTNFRRSLEERVGAYEYASQVIAAVNKVAQPGEKALAVTSLENDRRSHAAYEAGLNAWMPLLTQKQQDFVKSRLTVPHRIEGPAGTGKTLSLVLKCLKTLEMARDDDKDHRSLFVAHSEATKKAIENLFSINDEHGFFTPISHEFTKRQEVRVATLQSLCSRLLHQDISETELVDKDAYESKMVQGLYAAEAVDFAMQRELASHKPYLSNEFIDFLSKTEKWVVADMLQHEISVQIKGRAGQNIENYKKLARLKNGFPLVTDGDKIFVFLMHEKYQAELENSNQYDTDDVVLSAMSQLTTPIWRRRRVREGYDSIFVDETHLFNVNELSIFHRLTRAENSQPIAYSVDRSQALGDRGWTDSSFEHAFDPNSIAGDPLSTDVKSIFRCSPDIVNLAFSVTASGATLFTDFHNPMVAAQSIFTAEEERKCEKPTALMYASDELMMDAAFSRAEAIVKAIGGTKADVAVIAFGNELFGLLQSRARTLGKPVEVIKSRGDLDAVNKAKVSGRFVLTAPEYVGGLEFSAVVLVGVDGGRVPPRDGGAYQDSQNYLNYASHQRVYVALTRAKYRVEILGARPRGLSPVFSSAVASELLTVNEV</sequence>
<dbReference type="Pfam" id="PF00580">
    <property type="entry name" value="UvrD-helicase"/>
    <property type="match status" value="1"/>
</dbReference>
<dbReference type="SUPFAM" id="SSF52540">
    <property type="entry name" value="P-loop containing nucleoside triphosphate hydrolases"/>
    <property type="match status" value="1"/>
</dbReference>
<feature type="domain" description="UvrD-like helicase ATP-binding" evidence="6">
    <location>
        <begin position="234"/>
        <end position="561"/>
    </location>
</feature>
<comment type="caution">
    <text evidence="7">The sequence shown here is derived from an EMBL/GenBank/DDBJ whole genome shotgun (WGS) entry which is preliminary data.</text>
</comment>
<dbReference type="PANTHER" id="PTHR11070">
    <property type="entry name" value="UVRD / RECB / PCRA DNA HELICASE FAMILY MEMBER"/>
    <property type="match status" value="1"/>
</dbReference>
<dbReference type="InterPro" id="IPR027417">
    <property type="entry name" value="P-loop_NTPase"/>
</dbReference>
<name>A0ABV4B6G0_9BURK</name>
<organism evidence="7 8">
    <name type="scientific">Comamonas sediminis</name>
    <dbReference type="NCBI Taxonomy" id="1783360"/>
    <lineage>
        <taxon>Bacteria</taxon>
        <taxon>Pseudomonadati</taxon>
        <taxon>Pseudomonadota</taxon>
        <taxon>Betaproteobacteria</taxon>
        <taxon>Burkholderiales</taxon>
        <taxon>Comamonadaceae</taxon>
        <taxon>Comamonas</taxon>
    </lineage>
</organism>
<dbReference type="InterPro" id="IPR000212">
    <property type="entry name" value="DNA_helicase_UvrD/REP"/>
</dbReference>
<keyword evidence="2 5" id="KW-0378">Hydrolase</keyword>
<keyword evidence="1 5" id="KW-0547">Nucleotide-binding</keyword>
<reference evidence="7 8" key="1">
    <citation type="journal article" date="2016" name="Int. J. Syst. Evol. Microbiol.">
        <title>Description of Comamonas sediminis sp. nov., isolated from lagoon sediments.</title>
        <authorList>
            <person name="Subhash Y."/>
            <person name="Bang J.J."/>
            <person name="You T.H."/>
            <person name="Lee S.S."/>
        </authorList>
    </citation>
    <scope>NUCLEOTIDE SEQUENCE [LARGE SCALE GENOMIC DNA]</scope>
    <source>
        <strain evidence="7 8">JCM 31169</strain>
    </source>
</reference>
<gene>
    <name evidence="7" type="ORF">AB7A72_18490</name>
</gene>